<dbReference type="Gene3D" id="1.10.10.60">
    <property type="entry name" value="Homeodomain-like"/>
    <property type="match status" value="2"/>
</dbReference>
<accession>A0AAV8DNZ3</accession>
<dbReference type="GO" id="GO:0000981">
    <property type="term" value="F:DNA-binding transcription factor activity, RNA polymerase II-specific"/>
    <property type="evidence" value="ECO:0007669"/>
    <property type="project" value="TreeGrafter"/>
</dbReference>
<evidence type="ECO:0000259" key="5">
    <source>
        <dbReference type="PROSITE" id="PS51294"/>
    </source>
</evidence>
<feature type="domain" description="Myb-like" evidence="4">
    <location>
        <begin position="53"/>
        <end position="104"/>
    </location>
</feature>
<dbReference type="FunFam" id="1.10.10.60:FF:000010">
    <property type="entry name" value="Transcriptional activator Myb isoform A"/>
    <property type="match status" value="1"/>
</dbReference>
<dbReference type="InterPro" id="IPR009057">
    <property type="entry name" value="Homeodomain-like_sf"/>
</dbReference>
<gene>
    <name evidence="6" type="ORF">LUZ62_079296</name>
</gene>
<dbReference type="AlphaFoldDB" id="A0AAV8DNZ3"/>
<evidence type="ECO:0000256" key="1">
    <source>
        <dbReference type="ARBA" id="ARBA00022737"/>
    </source>
</evidence>
<keyword evidence="2" id="KW-0238">DNA-binding</keyword>
<evidence type="ECO:0000313" key="6">
    <source>
        <dbReference type="EMBL" id="KAJ4768921.1"/>
    </source>
</evidence>
<dbReference type="CDD" id="cd00167">
    <property type="entry name" value="SANT"/>
    <property type="match status" value="2"/>
</dbReference>
<protein>
    <submittedName>
        <fullName evidence="6">Myb protein</fullName>
    </submittedName>
</protein>
<comment type="caution">
    <text evidence="6">The sequence shown here is derived from an EMBL/GenBank/DDBJ whole genome shotgun (WGS) entry which is preliminary data.</text>
</comment>
<keyword evidence="7" id="KW-1185">Reference proteome</keyword>
<dbReference type="PANTHER" id="PTHR45614:SF285">
    <property type="entry name" value="TRANSCRIPTION FACTOR MYB98"/>
    <property type="match status" value="1"/>
</dbReference>
<dbReference type="PROSITE" id="PS50090">
    <property type="entry name" value="MYB_LIKE"/>
    <property type="match status" value="2"/>
</dbReference>
<dbReference type="SMART" id="SM00717">
    <property type="entry name" value="SANT"/>
    <property type="match status" value="2"/>
</dbReference>
<dbReference type="PROSITE" id="PS51294">
    <property type="entry name" value="HTH_MYB"/>
    <property type="match status" value="2"/>
</dbReference>
<feature type="region of interest" description="Disordered" evidence="3">
    <location>
        <begin position="152"/>
        <end position="174"/>
    </location>
</feature>
<feature type="domain" description="HTH myb-type" evidence="5">
    <location>
        <begin position="53"/>
        <end position="104"/>
    </location>
</feature>
<dbReference type="InterPro" id="IPR017930">
    <property type="entry name" value="Myb_dom"/>
</dbReference>
<keyword evidence="1" id="KW-0677">Repeat</keyword>
<dbReference type="SUPFAM" id="SSF46689">
    <property type="entry name" value="Homeodomain-like"/>
    <property type="match status" value="1"/>
</dbReference>
<evidence type="ECO:0000256" key="3">
    <source>
        <dbReference type="SAM" id="MobiDB-lite"/>
    </source>
</evidence>
<dbReference type="GO" id="GO:0000978">
    <property type="term" value="F:RNA polymerase II cis-regulatory region sequence-specific DNA binding"/>
    <property type="evidence" value="ECO:0007669"/>
    <property type="project" value="TreeGrafter"/>
</dbReference>
<dbReference type="GO" id="GO:0005634">
    <property type="term" value="C:nucleus"/>
    <property type="evidence" value="ECO:0007669"/>
    <property type="project" value="TreeGrafter"/>
</dbReference>
<feature type="domain" description="HTH myb-type" evidence="5">
    <location>
        <begin position="105"/>
        <end position="159"/>
    </location>
</feature>
<sequence>MAMVPSITPKLSFTSSSSSSTVIEGRHLDLRENGGTQMVIDAIRKSLHKNRKKTNMVKGQWTLEEDRGLIKLVEKHGIRKWSHIAQMLPGRIGKQCRERWHNHLRPNIKKDSWTEEEDRILIEAHKEVGNKWAEIAKRLPGRTENSLKNHWNTTKRRQLARRRARSSKNSRGASNNTILQDYIRSLGITSNKNNMPPLMSTVPAPTPAMPVSVMPPENGAMLKPAKMENVEVEVDDVLLPSCDPFGDIYSVLFDGGSNFDIAETIVFDLDKIDEVMMEMVWDDDDDELVAGAGDNGTVVMPREDDQLTVKKEMDLMEMISQSNCTGFLSE</sequence>
<dbReference type="Proteomes" id="UP001140206">
    <property type="component" value="Chromosome 4"/>
</dbReference>
<dbReference type="InterPro" id="IPR050560">
    <property type="entry name" value="MYB_TF"/>
</dbReference>
<feature type="domain" description="Myb-like" evidence="4">
    <location>
        <begin position="105"/>
        <end position="155"/>
    </location>
</feature>
<dbReference type="PANTHER" id="PTHR45614">
    <property type="entry name" value="MYB PROTEIN-RELATED"/>
    <property type="match status" value="1"/>
</dbReference>
<evidence type="ECO:0000259" key="4">
    <source>
        <dbReference type="PROSITE" id="PS50090"/>
    </source>
</evidence>
<reference evidence="6" key="1">
    <citation type="submission" date="2022-08" db="EMBL/GenBank/DDBJ databases">
        <authorList>
            <person name="Marques A."/>
        </authorList>
    </citation>
    <scope>NUCLEOTIDE SEQUENCE</scope>
    <source>
        <strain evidence="6">RhyPub2mFocal</strain>
        <tissue evidence="6">Leaves</tissue>
    </source>
</reference>
<dbReference type="EMBL" id="JAMFTS010000004">
    <property type="protein sequence ID" value="KAJ4768921.1"/>
    <property type="molecule type" value="Genomic_DNA"/>
</dbReference>
<dbReference type="InterPro" id="IPR001005">
    <property type="entry name" value="SANT/Myb"/>
</dbReference>
<name>A0AAV8DNZ3_9POAL</name>
<evidence type="ECO:0000256" key="2">
    <source>
        <dbReference type="ARBA" id="ARBA00023125"/>
    </source>
</evidence>
<organism evidence="6 7">
    <name type="scientific">Rhynchospora pubera</name>
    <dbReference type="NCBI Taxonomy" id="906938"/>
    <lineage>
        <taxon>Eukaryota</taxon>
        <taxon>Viridiplantae</taxon>
        <taxon>Streptophyta</taxon>
        <taxon>Embryophyta</taxon>
        <taxon>Tracheophyta</taxon>
        <taxon>Spermatophyta</taxon>
        <taxon>Magnoliopsida</taxon>
        <taxon>Liliopsida</taxon>
        <taxon>Poales</taxon>
        <taxon>Cyperaceae</taxon>
        <taxon>Cyperoideae</taxon>
        <taxon>Rhynchosporeae</taxon>
        <taxon>Rhynchospora</taxon>
    </lineage>
</organism>
<proteinExistence type="predicted"/>
<dbReference type="Pfam" id="PF00249">
    <property type="entry name" value="Myb_DNA-binding"/>
    <property type="match status" value="2"/>
</dbReference>
<evidence type="ECO:0000313" key="7">
    <source>
        <dbReference type="Proteomes" id="UP001140206"/>
    </source>
</evidence>
<feature type="compositionally biased region" description="Basic residues" evidence="3">
    <location>
        <begin position="153"/>
        <end position="168"/>
    </location>
</feature>